<dbReference type="Proteomes" id="UP001549313">
    <property type="component" value="Unassembled WGS sequence"/>
</dbReference>
<reference evidence="1 2" key="1">
    <citation type="submission" date="2024-06" db="EMBL/GenBank/DDBJ databases">
        <title>Sorghum-associated microbial communities from plants grown in Nebraska, USA.</title>
        <authorList>
            <person name="Schachtman D."/>
        </authorList>
    </citation>
    <scope>NUCLEOTIDE SEQUENCE [LARGE SCALE GENOMIC DNA]</scope>
    <source>
        <strain evidence="1 2">2814</strain>
    </source>
</reference>
<gene>
    <name evidence="1" type="ORF">ABIE19_000592</name>
</gene>
<sequence>MEITVRYKGRGTGILRTERMRVANLNTAIGLLERRLRNSRTFQKANVFEDGIPRLEVSASGGGVTTTAYGYAGEAAHV</sequence>
<dbReference type="EMBL" id="JBEPTF010000001">
    <property type="protein sequence ID" value="MET4682683.1"/>
    <property type="molecule type" value="Genomic_DNA"/>
</dbReference>
<organism evidence="1 2">
    <name type="scientific">Brevundimonas faecalis</name>
    <dbReference type="NCBI Taxonomy" id="947378"/>
    <lineage>
        <taxon>Bacteria</taxon>
        <taxon>Pseudomonadati</taxon>
        <taxon>Pseudomonadota</taxon>
        <taxon>Alphaproteobacteria</taxon>
        <taxon>Caulobacterales</taxon>
        <taxon>Caulobacteraceae</taxon>
        <taxon>Brevundimonas</taxon>
    </lineage>
</organism>
<accession>A0ABV2R8Q0</accession>
<protein>
    <submittedName>
        <fullName evidence="1">Uncharacterized protein</fullName>
    </submittedName>
</protein>
<dbReference type="RefSeq" id="WP_354087628.1">
    <property type="nucleotide sequence ID" value="NZ_JBEPTF010000001.1"/>
</dbReference>
<comment type="caution">
    <text evidence="1">The sequence shown here is derived from an EMBL/GenBank/DDBJ whole genome shotgun (WGS) entry which is preliminary data.</text>
</comment>
<evidence type="ECO:0000313" key="2">
    <source>
        <dbReference type="Proteomes" id="UP001549313"/>
    </source>
</evidence>
<evidence type="ECO:0000313" key="1">
    <source>
        <dbReference type="EMBL" id="MET4682683.1"/>
    </source>
</evidence>
<keyword evidence="2" id="KW-1185">Reference proteome</keyword>
<name>A0ABV2R8Q0_9CAUL</name>
<proteinExistence type="predicted"/>